<dbReference type="PROSITE" id="PS01124">
    <property type="entry name" value="HTH_ARAC_FAMILY_2"/>
    <property type="match status" value="1"/>
</dbReference>
<keyword evidence="1" id="KW-0805">Transcription regulation</keyword>
<feature type="domain" description="HTH araC/xylS-type" evidence="3">
    <location>
        <begin position="211"/>
        <end position="313"/>
    </location>
</feature>
<keyword evidence="5" id="KW-1185">Reference proteome</keyword>
<dbReference type="InterPro" id="IPR053142">
    <property type="entry name" value="PchR_regulatory_protein"/>
</dbReference>
<dbReference type="SMART" id="SM00342">
    <property type="entry name" value="HTH_ARAC"/>
    <property type="match status" value="1"/>
</dbReference>
<name>A0ABW6R3S5_9NOCA</name>
<evidence type="ECO:0000313" key="4">
    <source>
        <dbReference type="EMBL" id="MFF3228162.1"/>
    </source>
</evidence>
<gene>
    <name evidence="4" type="ORF">ACFYV7_35580</name>
</gene>
<evidence type="ECO:0000256" key="2">
    <source>
        <dbReference type="ARBA" id="ARBA00023163"/>
    </source>
</evidence>
<comment type="caution">
    <text evidence="4">The sequence shown here is derived from an EMBL/GenBank/DDBJ whole genome shotgun (WGS) entry which is preliminary data.</text>
</comment>
<dbReference type="Proteomes" id="UP001601948">
    <property type="component" value="Unassembled WGS sequence"/>
</dbReference>
<reference evidence="4 5" key="1">
    <citation type="submission" date="2024-10" db="EMBL/GenBank/DDBJ databases">
        <title>The Natural Products Discovery Center: Release of the First 8490 Sequenced Strains for Exploring Actinobacteria Biosynthetic Diversity.</title>
        <authorList>
            <person name="Kalkreuter E."/>
            <person name="Kautsar S.A."/>
            <person name="Yang D."/>
            <person name="Bader C.D."/>
            <person name="Teijaro C.N."/>
            <person name="Fluegel L."/>
            <person name="Davis C.M."/>
            <person name="Simpson J.R."/>
            <person name="Lauterbach L."/>
            <person name="Steele A.D."/>
            <person name="Gui C."/>
            <person name="Meng S."/>
            <person name="Li G."/>
            <person name="Viehrig K."/>
            <person name="Ye F."/>
            <person name="Su P."/>
            <person name="Kiefer A.F."/>
            <person name="Nichols A."/>
            <person name="Cepeda A.J."/>
            <person name="Yan W."/>
            <person name="Fan B."/>
            <person name="Jiang Y."/>
            <person name="Adhikari A."/>
            <person name="Zheng C.-J."/>
            <person name="Schuster L."/>
            <person name="Cowan T.M."/>
            <person name="Smanski M.J."/>
            <person name="Chevrette M.G."/>
            <person name="De Carvalho L.P.S."/>
            <person name="Shen B."/>
        </authorList>
    </citation>
    <scope>NUCLEOTIDE SEQUENCE [LARGE SCALE GENOMIC DNA]</scope>
    <source>
        <strain evidence="4 5">NPDC003040</strain>
    </source>
</reference>
<dbReference type="RefSeq" id="WP_387724749.1">
    <property type="nucleotide sequence ID" value="NZ_JBIAPI010000013.1"/>
</dbReference>
<dbReference type="Gene3D" id="1.10.10.60">
    <property type="entry name" value="Homeodomain-like"/>
    <property type="match status" value="1"/>
</dbReference>
<evidence type="ECO:0000313" key="5">
    <source>
        <dbReference type="Proteomes" id="UP001601948"/>
    </source>
</evidence>
<protein>
    <submittedName>
        <fullName evidence="4">Helix-turn-helix transcriptional regulator</fullName>
    </submittedName>
</protein>
<keyword evidence="2" id="KW-0804">Transcription</keyword>
<evidence type="ECO:0000256" key="1">
    <source>
        <dbReference type="ARBA" id="ARBA00023015"/>
    </source>
</evidence>
<organism evidence="4 5">
    <name type="scientific">Nocardia suismassiliense</name>
    <dbReference type="NCBI Taxonomy" id="2077092"/>
    <lineage>
        <taxon>Bacteria</taxon>
        <taxon>Bacillati</taxon>
        <taxon>Actinomycetota</taxon>
        <taxon>Actinomycetes</taxon>
        <taxon>Mycobacteriales</taxon>
        <taxon>Nocardiaceae</taxon>
        <taxon>Nocardia</taxon>
    </lineage>
</organism>
<dbReference type="EMBL" id="JBIAPI010000013">
    <property type="protein sequence ID" value="MFF3228162.1"/>
    <property type="molecule type" value="Genomic_DNA"/>
</dbReference>
<accession>A0ABW6R3S5</accession>
<dbReference type="InterPro" id="IPR018060">
    <property type="entry name" value="HTH_AraC"/>
</dbReference>
<dbReference type="PANTHER" id="PTHR47893:SF1">
    <property type="entry name" value="REGULATORY PROTEIN PCHR"/>
    <property type="match status" value="1"/>
</dbReference>
<dbReference type="SUPFAM" id="SSF46689">
    <property type="entry name" value="Homeodomain-like"/>
    <property type="match status" value="2"/>
</dbReference>
<sequence length="313" mass="33503">MGTLVFDSNDLAAIEVFLNGAYTTMSIGNGGRRDASAHIRRDMLGPVILDQLDLGFDMSYDADRLGKVCLCAVHTGTIEQAYPESGLNVLNAGEIGLLSAPDLPHRGMIRSARYSITMFDSALFARVGAPAEAGLPIQLSGRRPITAGAGHRLARVVEHLQQVAADPAAGDLVAATSADYLVATVLDTMPTTVSIEPTALDRRDAHPDAVRSALAYLESHLRDDLSVADIAAASSVTVRALQLAFRRHLDTTPLAHLRRLRLDAARQQLRAAGPGSSTTVTAVAYDWGFTHPGRFAVAYKRTYGEHPSRTLHS</sequence>
<dbReference type="InterPro" id="IPR009057">
    <property type="entry name" value="Homeodomain-like_sf"/>
</dbReference>
<dbReference type="Pfam" id="PF12833">
    <property type="entry name" value="HTH_18"/>
    <property type="match status" value="1"/>
</dbReference>
<evidence type="ECO:0000259" key="3">
    <source>
        <dbReference type="PROSITE" id="PS01124"/>
    </source>
</evidence>
<dbReference type="PANTHER" id="PTHR47893">
    <property type="entry name" value="REGULATORY PROTEIN PCHR"/>
    <property type="match status" value="1"/>
</dbReference>
<proteinExistence type="predicted"/>